<accession>A0A559J050</accession>
<dbReference type="Gene3D" id="2.40.290.10">
    <property type="match status" value="1"/>
</dbReference>
<dbReference type="InterPro" id="IPR009187">
    <property type="entry name" value="Prok_Ku"/>
</dbReference>
<dbReference type="AlphaFoldDB" id="A0A559J050"/>
<feature type="region of interest" description="Disordered" evidence="3">
    <location>
        <begin position="254"/>
        <end position="279"/>
    </location>
</feature>
<dbReference type="GO" id="GO:0003690">
    <property type="term" value="F:double-stranded DNA binding"/>
    <property type="evidence" value="ECO:0007669"/>
    <property type="project" value="UniProtKB-UniRule"/>
</dbReference>
<keyword evidence="2" id="KW-0233">DNA recombination</keyword>
<dbReference type="RefSeq" id="WP_144989568.1">
    <property type="nucleotide sequence ID" value="NZ_VNJK01000001.1"/>
</dbReference>
<dbReference type="InterPro" id="IPR016194">
    <property type="entry name" value="SPOC-like_C_dom_sf"/>
</dbReference>
<evidence type="ECO:0000259" key="4">
    <source>
        <dbReference type="SMART" id="SM00559"/>
    </source>
</evidence>
<organism evidence="5 6">
    <name type="scientific">Paenibacillus agilis</name>
    <dbReference type="NCBI Taxonomy" id="3020863"/>
    <lineage>
        <taxon>Bacteria</taxon>
        <taxon>Bacillati</taxon>
        <taxon>Bacillota</taxon>
        <taxon>Bacilli</taxon>
        <taxon>Bacillales</taxon>
        <taxon>Paenibacillaceae</taxon>
        <taxon>Paenibacillus</taxon>
    </lineage>
</organism>
<evidence type="ECO:0000313" key="5">
    <source>
        <dbReference type="EMBL" id="TVX93259.1"/>
    </source>
</evidence>
<comment type="function">
    <text evidence="2">With LigD forms a non-homologous end joining (NHEJ) DNA repair enzyme, which repairs dsDNA breaks with reduced fidelity. Binds linear dsDNA with 5'- and 3'- overhangs but not closed circular dsDNA nor ssDNA. Recruits and stimulates the ligase activity of LigD.</text>
</comment>
<dbReference type="GO" id="GO:0006303">
    <property type="term" value="P:double-strand break repair via nonhomologous end joining"/>
    <property type="evidence" value="ECO:0007669"/>
    <property type="project" value="UniProtKB-UniRule"/>
</dbReference>
<evidence type="ECO:0000256" key="2">
    <source>
        <dbReference type="HAMAP-Rule" id="MF_01875"/>
    </source>
</evidence>
<dbReference type="CDD" id="cd00789">
    <property type="entry name" value="KU_like"/>
    <property type="match status" value="1"/>
</dbReference>
<evidence type="ECO:0000313" key="6">
    <source>
        <dbReference type="Proteomes" id="UP000318102"/>
    </source>
</evidence>
<comment type="caution">
    <text evidence="5">The sequence shown here is derived from an EMBL/GenBank/DDBJ whole genome shotgun (WGS) entry which is preliminary data.</text>
</comment>
<evidence type="ECO:0000256" key="1">
    <source>
        <dbReference type="ARBA" id="ARBA00023125"/>
    </source>
</evidence>
<dbReference type="EMBL" id="VNJK01000001">
    <property type="protein sequence ID" value="TVX93259.1"/>
    <property type="molecule type" value="Genomic_DNA"/>
</dbReference>
<dbReference type="Proteomes" id="UP000318102">
    <property type="component" value="Unassembled WGS sequence"/>
</dbReference>
<evidence type="ECO:0000256" key="3">
    <source>
        <dbReference type="SAM" id="MobiDB-lite"/>
    </source>
</evidence>
<keyword evidence="1 2" id="KW-0238">DNA-binding</keyword>
<sequence length="279" mass="31792">MHTLWKGALSFGLVHLPVKMHAATEDKDISMKQIHRACGVPISLLKTCNQCNKELASTDLIKGYEFQKNQYVFFEKEELDELMPEVNKEIRIVDFVSIEEIDPIYFQKTYYLSPDGRADRGYTLLMEALKTTGKIGICQVSIRTKTSLGAVRVLNNCLVLETLYYFDEVRSIEEVPNVQTNPIVDPSELKMAQSIVQHLSVSFEPTKYQDDYRNRLQQVITKKIQGEEILKNEVTHPKSNVLDLMSALQASLDALDNKSSSKSIKPKGKRKKEQNSMIS</sequence>
<dbReference type="InterPro" id="IPR006164">
    <property type="entry name" value="DNA_bd_Ku70/Ku80"/>
</dbReference>
<keyword evidence="2" id="KW-0227">DNA damage</keyword>
<comment type="subunit">
    <text evidence="2">Homodimer. Interacts with LigD.</text>
</comment>
<dbReference type="PANTHER" id="PTHR41251:SF1">
    <property type="entry name" value="NON-HOMOLOGOUS END JOINING PROTEIN KU"/>
    <property type="match status" value="1"/>
</dbReference>
<dbReference type="Pfam" id="PF02735">
    <property type="entry name" value="Ku"/>
    <property type="match status" value="1"/>
</dbReference>
<dbReference type="PIRSF" id="PIRSF006493">
    <property type="entry name" value="Prok_Ku"/>
    <property type="match status" value="1"/>
</dbReference>
<dbReference type="SUPFAM" id="SSF100939">
    <property type="entry name" value="SPOC domain-like"/>
    <property type="match status" value="1"/>
</dbReference>
<gene>
    <name evidence="2" type="primary">ku</name>
    <name evidence="5" type="ORF">FPZ44_09445</name>
</gene>
<protein>
    <recommendedName>
        <fullName evidence="2">Non-homologous end joining protein Ku</fullName>
    </recommendedName>
</protein>
<proteinExistence type="inferred from homology"/>
<name>A0A559J050_9BACL</name>
<dbReference type="HAMAP" id="MF_01875">
    <property type="entry name" value="Prokaryotic_Ku"/>
    <property type="match status" value="1"/>
</dbReference>
<dbReference type="OrthoDB" id="9795084at2"/>
<keyword evidence="2" id="KW-0234">DNA repair</keyword>
<dbReference type="GO" id="GO:0006310">
    <property type="term" value="P:DNA recombination"/>
    <property type="evidence" value="ECO:0007669"/>
    <property type="project" value="UniProtKB-KW"/>
</dbReference>
<reference evidence="5 6" key="1">
    <citation type="submission" date="2019-07" db="EMBL/GenBank/DDBJ databases">
        <authorList>
            <person name="Kim J."/>
        </authorList>
    </citation>
    <scope>NUCLEOTIDE SEQUENCE [LARGE SCALE GENOMIC DNA]</scope>
    <source>
        <strain evidence="5 6">N4</strain>
    </source>
</reference>
<comment type="similarity">
    <text evidence="2">Belongs to the prokaryotic Ku family.</text>
</comment>
<dbReference type="PANTHER" id="PTHR41251">
    <property type="entry name" value="NON-HOMOLOGOUS END JOINING PROTEIN KU"/>
    <property type="match status" value="1"/>
</dbReference>
<dbReference type="SMART" id="SM00559">
    <property type="entry name" value="Ku78"/>
    <property type="match status" value="1"/>
</dbReference>
<dbReference type="NCBIfam" id="TIGR02772">
    <property type="entry name" value="Ku_bact"/>
    <property type="match status" value="1"/>
</dbReference>
<keyword evidence="6" id="KW-1185">Reference proteome</keyword>
<feature type="domain" description="Ku" evidence="4">
    <location>
        <begin position="52"/>
        <end position="180"/>
    </location>
</feature>